<organism evidence="1 2">
    <name type="scientific">Hermanssonia centrifuga</name>
    <dbReference type="NCBI Taxonomy" id="98765"/>
    <lineage>
        <taxon>Eukaryota</taxon>
        <taxon>Fungi</taxon>
        <taxon>Dikarya</taxon>
        <taxon>Basidiomycota</taxon>
        <taxon>Agaricomycotina</taxon>
        <taxon>Agaricomycetes</taxon>
        <taxon>Polyporales</taxon>
        <taxon>Meruliaceae</taxon>
        <taxon>Hermanssonia</taxon>
    </lineage>
</organism>
<proteinExistence type="predicted"/>
<reference evidence="1 2" key="1">
    <citation type="submission" date="2018-02" db="EMBL/GenBank/DDBJ databases">
        <title>Genome sequence of the basidiomycete white-rot fungus Phlebia centrifuga.</title>
        <authorList>
            <person name="Granchi Z."/>
            <person name="Peng M."/>
            <person name="de Vries R.P."/>
            <person name="Hilden K."/>
            <person name="Makela M.R."/>
            <person name="Grigoriev I."/>
            <person name="Riley R."/>
        </authorList>
    </citation>
    <scope>NUCLEOTIDE SEQUENCE [LARGE SCALE GENOMIC DNA]</scope>
    <source>
        <strain evidence="1 2">FBCC195</strain>
    </source>
</reference>
<evidence type="ECO:0000313" key="1">
    <source>
        <dbReference type="EMBL" id="PSS34076.1"/>
    </source>
</evidence>
<dbReference type="Proteomes" id="UP000186601">
    <property type="component" value="Unassembled WGS sequence"/>
</dbReference>
<accession>A0A2R6RVQ2</accession>
<dbReference type="OrthoDB" id="2786161at2759"/>
<dbReference type="EMBL" id="MLYV02000158">
    <property type="protein sequence ID" value="PSS34076.1"/>
    <property type="molecule type" value="Genomic_DNA"/>
</dbReference>
<gene>
    <name evidence="1" type="ORF">PHLCEN_2v1870</name>
</gene>
<name>A0A2R6RVQ2_9APHY</name>
<comment type="caution">
    <text evidence="1">The sequence shown here is derived from an EMBL/GenBank/DDBJ whole genome shotgun (WGS) entry which is preliminary data.</text>
</comment>
<evidence type="ECO:0000313" key="2">
    <source>
        <dbReference type="Proteomes" id="UP000186601"/>
    </source>
</evidence>
<sequence>MAKNPKAVLDAARKGSLHEMSILANAWSATPGLIAPAAALDVFLTHLMERKVPGSLADKFSDSANLVFSSMLGITQMGIENDDVLAKRLVLAWPGIFK</sequence>
<keyword evidence="2" id="KW-1185">Reference proteome</keyword>
<protein>
    <submittedName>
        <fullName evidence="1">Uncharacterized protein</fullName>
    </submittedName>
</protein>
<dbReference type="AlphaFoldDB" id="A0A2R6RVQ2"/>
<dbReference type="STRING" id="98765.A0A2R6RVQ2"/>